<evidence type="ECO:0000313" key="6">
    <source>
        <dbReference type="EMBL" id="MDQ0515245.1"/>
    </source>
</evidence>
<evidence type="ECO:0000256" key="1">
    <source>
        <dbReference type="ARBA" id="ARBA00022692"/>
    </source>
</evidence>
<evidence type="ECO:0000256" key="3">
    <source>
        <dbReference type="ARBA" id="ARBA00023136"/>
    </source>
</evidence>
<dbReference type="PROSITE" id="PS50850">
    <property type="entry name" value="MFS"/>
    <property type="match status" value="1"/>
</dbReference>
<reference evidence="6 7" key="1">
    <citation type="submission" date="2023-07" db="EMBL/GenBank/DDBJ databases">
        <title>Genomic Encyclopedia of Type Strains, Phase IV (KMG-IV): sequencing the most valuable type-strain genomes for metagenomic binning, comparative biology and taxonomic classification.</title>
        <authorList>
            <person name="Goeker M."/>
        </authorList>
    </citation>
    <scope>NUCLEOTIDE SEQUENCE [LARGE SCALE GENOMIC DNA]</scope>
    <source>
        <strain evidence="6 7">B1-1</strain>
    </source>
</reference>
<evidence type="ECO:0000256" key="2">
    <source>
        <dbReference type="ARBA" id="ARBA00022989"/>
    </source>
</evidence>
<feature type="transmembrane region" description="Helical" evidence="4">
    <location>
        <begin position="376"/>
        <end position="398"/>
    </location>
</feature>
<accession>A0ABU0M2R5</accession>
<feature type="transmembrane region" description="Helical" evidence="4">
    <location>
        <begin position="293"/>
        <end position="312"/>
    </location>
</feature>
<dbReference type="InterPro" id="IPR020846">
    <property type="entry name" value="MFS_dom"/>
</dbReference>
<dbReference type="EMBL" id="JAUSWJ010000001">
    <property type="protein sequence ID" value="MDQ0515245.1"/>
    <property type="molecule type" value="Genomic_DNA"/>
</dbReference>
<dbReference type="CDD" id="cd17478">
    <property type="entry name" value="MFS_FsR"/>
    <property type="match status" value="1"/>
</dbReference>
<keyword evidence="2 4" id="KW-1133">Transmembrane helix</keyword>
<feature type="transmembrane region" description="Helical" evidence="4">
    <location>
        <begin position="89"/>
        <end position="105"/>
    </location>
</feature>
<dbReference type="InterPro" id="IPR011701">
    <property type="entry name" value="MFS"/>
</dbReference>
<dbReference type="Proteomes" id="UP001223743">
    <property type="component" value="Unassembled WGS sequence"/>
</dbReference>
<keyword evidence="7" id="KW-1185">Reference proteome</keyword>
<dbReference type="RefSeq" id="WP_370877395.1">
    <property type="nucleotide sequence ID" value="NZ_JAPKNF010000001.1"/>
</dbReference>
<name>A0ABU0M2R5_9HYPH</name>
<organism evidence="6 7">
    <name type="scientific">Kaistia geumhonensis</name>
    <dbReference type="NCBI Taxonomy" id="410839"/>
    <lineage>
        <taxon>Bacteria</taxon>
        <taxon>Pseudomonadati</taxon>
        <taxon>Pseudomonadota</taxon>
        <taxon>Alphaproteobacteria</taxon>
        <taxon>Hyphomicrobiales</taxon>
        <taxon>Kaistiaceae</taxon>
        <taxon>Kaistia</taxon>
    </lineage>
</organism>
<comment type="caution">
    <text evidence="6">The sequence shown here is derived from an EMBL/GenBank/DDBJ whole genome shotgun (WGS) entry which is preliminary data.</text>
</comment>
<evidence type="ECO:0000313" key="7">
    <source>
        <dbReference type="Proteomes" id="UP001223743"/>
    </source>
</evidence>
<feature type="transmembrane region" description="Helical" evidence="4">
    <location>
        <begin position="266"/>
        <end position="286"/>
    </location>
</feature>
<feature type="domain" description="Major facilitator superfamily (MFS) profile" evidence="5">
    <location>
        <begin position="24"/>
        <end position="404"/>
    </location>
</feature>
<feature type="transmembrane region" description="Helical" evidence="4">
    <location>
        <begin position="228"/>
        <end position="254"/>
    </location>
</feature>
<keyword evidence="1 4" id="KW-0812">Transmembrane</keyword>
<feature type="transmembrane region" description="Helical" evidence="4">
    <location>
        <begin position="318"/>
        <end position="338"/>
    </location>
</feature>
<protein>
    <submittedName>
        <fullName evidence="6">FSR family fosmidomycin resistance protein-like MFS transporter</fullName>
    </submittedName>
</protein>
<dbReference type="PANTHER" id="PTHR43129">
    <property type="entry name" value="FOSMIDOMYCIN RESISTANCE PROTEIN"/>
    <property type="match status" value="1"/>
</dbReference>
<feature type="transmembrane region" description="Helical" evidence="4">
    <location>
        <begin position="350"/>
        <end position="370"/>
    </location>
</feature>
<feature type="transmembrane region" description="Helical" evidence="4">
    <location>
        <begin position="61"/>
        <end position="82"/>
    </location>
</feature>
<evidence type="ECO:0000259" key="5">
    <source>
        <dbReference type="PROSITE" id="PS50850"/>
    </source>
</evidence>
<proteinExistence type="predicted"/>
<feature type="transmembrane region" description="Helical" evidence="4">
    <location>
        <begin position="150"/>
        <end position="171"/>
    </location>
</feature>
<dbReference type="InterPro" id="IPR036259">
    <property type="entry name" value="MFS_trans_sf"/>
</dbReference>
<dbReference type="SUPFAM" id="SSF103473">
    <property type="entry name" value="MFS general substrate transporter"/>
    <property type="match status" value="1"/>
</dbReference>
<keyword evidence="3 4" id="KW-0472">Membrane</keyword>
<dbReference type="Gene3D" id="1.20.1250.20">
    <property type="entry name" value="MFS general substrate transporter like domains"/>
    <property type="match status" value="2"/>
</dbReference>
<sequence>MTDRVAAVPASAGSTLAQRTSFGILVAISMSHMLNDLMQSVISAIYPILKDEFALDFSQIGLIQLVFQCTASILQPIVGIYTDKKPMPFSLPIGMGCTLVGLVLLATAGHYSVILLSVALIGLGSSIFHPESSRVARMASGGRHGLAQSLFQVGGNFGSAIGPLLAAFIVLPRGQGAVAWFALAALAGIIILSRVGFWYRAQHQSGIHRKGGTAAHVMLPRPIIVRSILILAALIFSKFFYMAALSSYYTFYLIDTFGVSVRDSQLLLFVFLGAVAAGTIAGGPIGDRFGRKFVIWFSILGVLPFTLLLPHVNLAWTVILSIVIGLVLSSAFSAIIVYAQELIPGKVGLVSGLFFGFAFGMGGIGAAALGELADRTSIAFVFQICAFLPLIGLLTAFLPNIEPPKRR</sequence>
<evidence type="ECO:0000256" key="4">
    <source>
        <dbReference type="SAM" id="Phobius"/>
    </source>
</evidence>
<dbReference type="Pfam" id="PF07690">
    <property type="entry name" value="MFS_1"/>
    <property type="match status" value="1"/>
</dbReference>
<feature type="transmembrane region" description="Helical" evidence="4">
    <location>
        <begin position="111"/>
        <end position="129"/>
    </location>
</feature>
<feature type="transmembrane region" description="Helical" evidence="4">
    <location>
        <begin position="177"/>
        <end position="199"/>
    </location>
</feature>
<dbReference type="PANTHER" id="PTHR43129:SF1">
    <property type="entry name" value="FOSMIDOMYCIN RESISTANCE PROTEIN"/>
    <property type="match status" value="1"/>
</dbReference>
<gene>
    <name evidence="6" type="ORF">QO015_000858</name>
</gene>